<dbReference type="Proteomes" id="UP001174694">
    <property type="component" value="Unassembled WGS sequence"/>
</dbReference>
<comment type="caution">
    <text evidence="7">The sequence shown here is derived from an EMBL/GenBank/DDBJ whole genome shotgun (WGS) entry which is preliminary data.</text>
</comment>
<dbReference type="Gene3D" id="4.10.240.10">
    <property type="entry name" value="Zn(2)-C6 fungal-type DNA-binding domain"/>
    <property type="match status" value="1"/>
</dbReference>
<dbReference type="PROSITE" id="PS50048">
    <property type="entry name" value="ZN2_CY6_FUNGAL_2"/>
    <property type="match status" value="1"/>
</dbReference>
<dbReference type="InterPro" id="IPR036864">
    <property type="entry name" value="Zn2-C6_fun-type_DNA-bd_sf"/>
</dbReference>
<accession>A0AA38VQY0</accession>
<keyword evidence="8" id="KW-1185">Reference proteome</keyword>
<evidence type="ECO:0000313" key="8">
    <source>
        <dbReference type="Proteomes" id="UP001174694"/>
    </source>
</evidence>
<name>A0AA38VQY0_9PEZI</name>
<proteinExistence type="predicted"/>
<dbReference type="EMBL" id="JANBVO010000014">
    <property type="protein sequence ID" value="KAJ9145498.1"/>
    <property type="molecule type" value="Genomic_DNA"/>
</dbReference>
<dbReference type="GO" id="GO:0003677">
    <property type="term" value="F:DNA binding"/>
    <property type="evidence" value="ECO:0007669"/>
    <property type="project" value="InterPro"/>
</dbReference>
<dbReference type="CDD" id="cd00067">
    <property type="entry name" value="GAL4"/>
    <property type="match status" value="1"/>
</dbReference>
<dbReference type="PANTHER" id="PTHR47424">
    <property type="entry name" value="REGULATORY PROTEIN GAL4"/>
    <property type="match status" value="1"/>
</dbReference>
<dbReference type="InterPro" id="IPR007219">
    <property type="entry name" value="XnlR_reg_dom"/>
</dbReference>
<feature type="compositionally biased region" description="Low complexity" evidence="5">
    <location>
        <begin position="628"/>
        <end position="647"/>
    </location>
</feature>
<keyword evidence="2" id="KW-0805">Transcription regulation</keyword>
<evidence type="ECO:0000256" key="2">
    <source>
        <dbReference type="ARBA" id="ARBA00023015"/>
    </source>
</evidence>
<dbReference type="SUPFAM" id="SSF57701">
    <property type="entry name" value="Zn2/Cys6 DNA-binding domain"/>
    <property type="match status" value="1"/>
</dbReference>
<evidence type="ECO:0000256" key="1">
    <source>
        <dbReference type="ARBA" id="ARBA00022723"/>
    </source>
</evidence>
<dbReference type="GO" id="GO:0000981">
    <property type="term" value="F:DNA-binding transcription factor activity, RNA polymerase II-specific"/>
    <property type="evidence" value="ECO:0007669"/>
    <property type="project" value="InterPro"/>
</dbReference>
<dbReference type="SMART" id="SM00906">
    <property type="entry name" value="Fungal_trans"/>
    <property type="match status" value="1"/>
</dbReference>
<dbReference type="Pfam" id="PF04082">
    <property type="entry name" value="Fungal_trans"/>
    <property type="match status" value="1"/>
</dbReference>
<evidence type="ECO:0000256" key="3">
    <source>
        <dbReference type="ARBA" id="ARBA00023163"/>
    </source>
</evidence>
<dbReference type="PANTHER" id="PTHR47424:SF6">
    <property type="entry name" value="PROLINE UTILIZATION TRANS-ACTIVATOR"/>
    <property type="match status" value="1"/>
</dbReference>
<keyword evidence="4" id="KW-0539">Nucleus</keyword>
<evidence type="ECO:0000313" key="7">
    <source>
        <dbReference type="EMBL" id="KAJ9145498.1"/>
    </source>
</evidence>
<evidence type="ECO:0000256" key="5">
    <source>
        <dbReference type="SAM" id="MobiDB-lite"/>
    </source>
</evidence>
<dbReference type="GO" id="GO:0006351">
    <property type="term" value="P:DNA-templated transcription"/>
    <property type="evidence" value="ECO:0007669"/>
    <property type="project" value="InterPro"/>
</dbReference>
<dbReference type="CDD" id="cd12148">
    <property type="entry name" value="fungal_TF_MHR"/>
    <property type="match status" value="1"/>
</dbReference>
<dbReference type="SMART" id="SM00066">
    <property type="entry name" value="GAL4"/>
    <property type="match status" value="1"/>
</dbReference>
<dbReference type="AlphaFoldDB" id="A0AA38VQY0"/>
<evidence type="ECO:0000259" key="6">
    <source>
        <dbReference type="PROSITE" id="PS50048"/>
    </source>
</evidence>
<keyword evidence="3" id="KW-0804">Transcription</keyword>
<gene>
    <name evidence="7" type="ORF">NKR23_g5253</name>
</gene>
<dbReference type="PROSITE" id="PS00463">
    <property type="entry name" value="ZN2_CY6_FUNGAL_1"/>
    <property type="match status" value="1"/>
</dbReference>
<feature type="region of interest" description="Disordered" evidence="5">
    <location>
        <begin position="613"/>
        <end position="660"/>
    </location>
</feature>
<feature type="compositionally biased region" description="Gly residues" evidence="5">
    <location>
        <begin position="618"/>
        <end position="627"/>
    </location>
</feature>
<evidence type="ECO:0000256" key="4">
    <source>
        <dbReference type="ARBA" id="ARBA00023242"/>
    </source>
</evidence>
<protein>
    <submittedName>
        <fullName evidence="7">Proline utilization trans-activator</fullName>
    </submittedName>
</protein>
<reference evidence="7" key="1">
    <citation type="submission" date="2022-07" db="EMBL/GenBank/DDBJ databases">
        <title>Fungi with potential for degradation of polypropylene.</title>
        <authorList>
            <person name="Gostincar C."/>
        </authorList>
    </citation>
    <scope>NUCLEOTIDE SEQUENCE</scope>
    <source>
        <strain evidence="7">EXF-13308</strain>
    </source>
</reference>
<dbReference type="Pfam" id="PF00172">
    <property type="entry name" value="Zn_clus"/>
    <property type="match status" value="1"/>
</dbReference>
<feature type="domain" description="Zn(2)-C6 fungal-type" evidence="6">
    <location>
        <begin position="23"/>
        <end position="53"/>
    </location>
</feature>
<dbReference type="GO" id="GO:0008270">
    <property type="term" value="F:zinc ion binding"/>
    <property type="evidence" value="ECO:0007669"/>
    <property type="project" value="InterPro"/>
</dbReference>
<dbReference type="InterPro" id="IPR001138">
    <property type="entry name" value="Zn2Cys6_DnaBD"/>
</dbReference>
<sequence>MPSSSRSPPISSSGEAYAVRPVACTLCRQRRSYCSKERPKCSRCRDGGLDCVYPEARKITINEAYLRDLEARVKAFEDAAPRARTATITIPARIRHPALDEDEEFEDENSLLEPFTQLSVDSSGRQSTRFKGPEHSDNFLRGVRKLSGIYGDDAGLDLNPNFYDPGALPSRRLSLRAGQVRLPPIEIARQLYAAQYTYIGTIFSFADPAAFEQLLEAAYEGSPDLSDQESCLSYAKLLVILAFGKLYSINQWIDYNGPPGFEYFTSALQLLPDAHEEGSILFVETLALVGYFMQNMNRRDAAFLYIGMALRMAISLGLHQEMSLPGLDEATREHRRRVWWSIYSMDRILCVKSGNPITVQDEDVGVALPSKLPHEAEYCPAVVLRHYTKLSQILGEMTTSIYRRTPKSGQRLMEAVQRIIRALSQWHRELPDELRFDPVRLSMSRESVSTLLHYYQIINMTARPLLFHVVQKRLAKTGPGEKERDWKDGLTQTTIKVIEMCVSAAQDTINMMTIAAQKNLVATYGYMDSEHAFSAAIVLVMVCVTFPTNAQNTYAMNAGLDLLRGMSQRGNSHMGARYELLAHLRATFIPESVPAGDNSLTIFPTTPASVSSASSVAGGAGGGGGGSSSSRPQPRQRTASSPSNPGASGPPPQSWAVMGGAGGITGGLHAAGLAEQQRLANMPAFQLLDNTALGEDIFYNVDVNSVTGNNDFWEEAFANPAGDAAYGLAQMGVYTEDTGMMGGMGIGMGGMGGMGGM</sequence>
<dbReference type="InterPro" id="IPR051127">
    <property type="entry name" value="Fungal_SecMet_Regulators"/>
</dbReference>
<keyword evidence="1" id="KW-0479">Metal-binding</keyword>
<organism evidence="7 8">
    <name type="scientific">Pleurostoma richardsiae</name>
    <dbReference type="NCBI Taxonomy" id="41990"/>
    <lineage>
        <taxon>Eukaryota</taxon>
        <taxon>Fungi</taxon>
        <taxon>Dikarya</taxon>
        <taxon>Ascomycota</taxon>
        <taxon>Pezizomycotina</taxon>
        <taxon>Sordariomycetes</taxon>
        <taxon>Sordariomycetidae</taxon>
        <taxon>Calosphaeriales</taxon>
        <taxon>Pleurostomataceae</taxon>
        <taxon>Pleurostoma</taxon>
    </lineage>
</organism>